<reference evidence="1 2" key="1">
    <citation type="submission" date="2018-11" db="EMBL/GenBank/DDBJ databases">
        <title>Proposal to divide the Flavobacteriaceae and reorganize its genera based on Amino Acid Identity values calculated from whole genome sequences.</title>
        <authorList>
            <person name="Nicholson A.C."/>
            <person name="Gulvik C.A."/>
            <person name="Whitney A.M."/>
            <person name="Humrighouse B.W."/>
            <person name="Bell M."/>
            <person name="Holmes B."/>
            <person name="Steigerwalt A."/>
            <person name="Villarma A."/>
            <person name="Sheth M."/>
            <person name="Batra D."/>
            <person name="Pryor J."/>
            <person name="Bernardet J.-F."/>
            <person name="Hugo C."/>
            <person name="Kampfer P."/>
            <person name="Newman J."/>
            <person name="Mcquiston J.R."/>
        </authorList>
    </citation>
    <scope>NUCLEOTIDE SEQUENCE [LARGE SCALE GENOMIC DNA]</scope>
    <source>
        <strain evidence="1 2">G0235</strain>
    </source>
</reference>
<dbReference type="EMBL" id="RJTW01000002">
    <property type="protein sequence ID" value="ROH96618.1"/>
    <property type="molecule type" value="Genomic_DNA"/>
</dbReference>
<sequence>MRVDQTLPCPSCGRPITYNLQALIAGASFECLNCGAKIKIYASSVNDVKKHYEKFINLKDKSKAQKVDTFAINEFIEIIDK</sequence>
<accession>A0ABX9XBJ1</accession>
<name>A0ABX9XBJ1_9FLAO</name>
<dbReference type="RefSeq" id="WP_123277807.1">
    <property type="nucleotide sequence ID" value="NZ_JALRGU010000467.1"/>
</dbReference>
<protein>
    <submittedName>
        <fullName evidence="1">Uncharacterized protein</fullName>
    </submittedName>
</protein>
<evidence type="ECO:0000313" key="2">
    <source>
        <dbReference type="Proteomes" id="UP000281899"/>
    </source>
</evidence>
<keyword evidence="2" id="KW-1185">Reference proteome</keyword>
<dbReference type="SUPFAM" id="SSF57783">
    <property type="entry name" value="Zinc beta-ribbon"/>
    <property type="match status" value="1"/>
</dbReference>
<dbReference type="GeneID" id="301711459"/>
<gene>
    <name evidence="1" type="ORF">EGI15_02145</name>
</gene>
<proteinExistence type="predicted"/>
<organism evidence="1 2">
    <name type="scientific">Chryseobacterium cucumeris</name>
    <dbReference type="NCBI Taxonomy" id="1813611"/>
    <lineage>
        <taxon>Bacteria</taxon>
        <taxon>Pseudomonadati</taxon>
        <taxon>Bacteroidota</taxon>
        <taxon>Flavobacteriia</taxon>
        <taxon>Flavobacteriales</taxon>
        <taxon>Weeksellaceae</taxon>
        <taxon>Chryseobacterium group</taxon>
        <taxon>Chryseobacterium</taxon>
    </lineage>
</organism>
<evidence type="ECO:0000313" key="1">
    <source>
        <dbReference type="EMBL" id="ROH96618.1"/>
    </source>
</evidence>
<comment type="caution">
    <text evidence="1">The sequence shown here is derived from an EMBL/GenBank/DDBJ whole genome shotgun (WGS) entry which is preliminary data.</text>
</comment>
<dbReference type="Proteomes" id="UP000281899">
    <property type="component" value="Unassembled WGS sequence"/>
</dbReference>